<evidence type="ECO:0000256" key="1">
    <source>
        <dbReference type="SAM" id="MobiDB-lite"/>
    </source>
</evidence>
<evidence type="ECO:0000313" key="2">
    <source>
        <dbReference type="EMBL" id="PFH51218.1"/>
    </source>
</evidence>
<keyword evidence="3" id="KW-1185">Reference proteome</keyword>
<feature type="compositionally biased region" description="Basic and acidic residues" evidence="1">
    <location>
        <begin position="60"/>
        <end position="88"/>
    </location>
</feature>
<dbReference type="Proteomes" id="UP000242287">
    <property type="component" value="Unassembled WGS sequence"/>
</dbReference>
<feature type="compositionally biased region" description="Low complexity" evidence="1">
    <location>
        <begin position="16"/>
        <end position="31"/>
    </location>
</feature>
<gene>
    <name evidence="2" type="ORF">AMATHDRAFT_59484</name>
</gene>
<name>A0A2A9NM90_9AGAR</name>
<proteinExistence type="predicted"/>
<dbReference type="OrthoDB" id="5544050at2759"/>
<protein>
    <submittedName>
        <fullName evidence="2">Uncharacterized protein</fullName>
    </submittedName>
</protein>
<sequence>MHSHASTPPLADSRYSSPALSTPHSSTPTPSNGAASTAIRHKSKSKPVNVFTNDGSFLERFQRNKKEEEEKKKQEEILHRKKYFDNRFKNRGKRPRTEDTPEPDNASPISNGTSASPVTPDVNNPVKKPKTDQSQTAKRKS</sequence>
<organism evidence="2 3">
    <name type="scientific">Amanita thiersii Skay4041</name>
    <dbReference type="NCBI Taxonomy" id="703135"/>
    <lineage>
        <taxon>Eukaryota</taxon>
        <taxon>Fungi</taxon>
        <taxon>Dikarya</taxon>
        <taxon>Basidiomycota</taxon>
        <taxon>Agaricomycotina</taxon>
        <taxon>Agaricomycetes</taxon>
        <taxon>Agaricomycetidae</taxon>
        <taxon>Agaricales</taxon>
        <taxon>Pluteineae</taxon>
        <taxon>Amanitaceae</taxon>
        <taxon>Amanita</taxon>
    </lineage>
</organism>
<dbReference type="EMBL" id="KZ301990">
    <property type="protein sequence ID" value="PFH51218.1"/>
    <property type="molecule type" value="Genomic_DNA"/>
</dbReference>
<feature type="region of interest" description="Disordered" evidence="1">
    <location>
        <begin position="1"/>
        <end position="141"/>
    </location>
</feature>
<feature type="compositionally biased region" description="Polar residues" evidence="1">
    <location>
        <begin position="107"/>
        <end position="117"/>
    </location>
</feature>
<evidence type="ECO:0000313" key="3">
    <source>
        <dbReference type="Proteomes" id="UP000242287"/>
    </source>
</evidence>
<accession>A0A2A9NM90</accession>
<reference evidence="2 3" key="1">
    <citation type="submission" date="2014-02" db="EMBL/GenBank/DDBJ databases">
        <title>Transposable element dynamics among asymbiotic and ectomycorrhizal Amanita fungi.</title>
        <authorList>
            <consortium name="DOE Joint Genome Institute"/>
            <person name="Hess J."/>
            <person name="Skrede I."/>
            <person name="Wolfe B."/>
            <person name="LaButti K."/>
            <person name="Ohm R.A."/>
            <person name="Grigoriev I.V."/>
            <person name="Pringle A."/>
        </authorList>
    </citation>
    <scope>NUCLEOTIDE SEQUENCE [LARGE SCALE GENOMIC DNA]</scope>
    <source>
        <strain evidence="2 3">SKay4041</strain>
    </source>
</reference>
<feature type="compositionally biased region" description="Polar residues" evidence="1">
    <location>
        <begin position="132"/>
        <end position="141"/>
    </location>
</feature>
<dbReference type="AlphaFoldDB" id="A0A2A9NM90"/>